<keyword evidence="2" id="KW-1185">Reference proteome</keyword>
<name>A0A1V0RTL7_9RHOB</name>
<protein>
    <submittedName>
        <fullName evidence="1">Uncharacterized protein</fullName>
    </submittedName>
</protein>
<dbReference type="EMBL" id="CP020474">
    <property type="protein sequence ID" value="ARE85036.1"/>
    <property type="molecule type" value="Genomic_DNA"/>
</dbReference>
<dbReference type="KEGG" id="rmm:ROSMUCSMR3_03582"/>
<accession>A0A1V0RTL7</accession>
<dbReference type="AlphaFoldDB" id="A0A1V0RTL7"/>
<gene>
    <name evidence="1" type="ORF">ROSMUCSMR3_03582</name>
</gene>
<reference evidence="1 2" key="1">
    <citation type="submission" date="2017-03" db="EMBL/GenBank/DDBJ databases">
        <title>Genome Sequence of Roseovarius mucosus strain SMR3 Isolated from a culture of the Diatom Skeletonema marinoi.</title>
        <authorList>
            <person name="Topel M."/>
            <person name="Pinder M."/>
            <person name="Johansson O.N."/>
            <person name="Kourtchenko O."/>
            <person name="Godhe A."/>
            <person name="Clarke A.K."/>
        </authorList>
    </citation>
    <scope>NUCLEOTIDE SEQUENCE [LARGE SCALE GENOMIC DNA]</scope>
    <source>
        <strain evidence="1 2">SMR3</strain>
    </source>
</reference>
<evidence type="ECO:0000313" key="1">
    <source>
        <dbReference type="EMBL" id="ARE85036.1"/>
    </source>
</evidence>
<organism evidence="1 2">
    <name type="scientific">Roseovarius mucosus</name>
    <dbReference type="NCBI Taxonomy" id="215743"/>
    <lineage>
        <taxon>Bacteria</taxon>
        <taxon>Pseudomonadati</taxon>
        <taxon>Pseudomonadota</taxon>
        <taxon>Alphaproteobacteria</taxon>
        <taxon>Rhodobacterales</taxon>
        <taxon>Roseobacteraceae</taxon>
        <taxon>Roseovarius</taxon>
    </lineage>
</organism>
<sequence length="72" mass="7991">MLSLISTIRLSGTQNTEVRTSKISARIKETYFFTVTYTTHAPSFMRAKAAEQCTIKPALYILGGKTVTSDML</sequence>
<proteinExistence type="predicted"/>
<dbReference type="Proteomes" id="UP000192273">
    <property type="component" value="Chromosome"/>
</dbReference>
<evidence type="ECO:0000313" key="2">
    <source>
        <dbReference type="Proteomes" id="UP000192273"/>
    </source>
</evidence>